<dbReference type="InterPro" id="IPR050951">
    <property type="entry name" value="Retrovirus_Pol_polyprotein"/>
</dbReference>
<evidence type="ECO:0000256" key="4">
    <source>
        <dbReference type="ARBA" id="ARBA00022722"/>
    </source>
</evidence>
<keyword evidence="5" id="KW-0064">Aspartyl protease</keyword>
<evidence type="ECO:0000256" key="2">
    <source>
        <dbReference type="ARBA" id="ARBA00022679"/>
    </source>
</evidence>
<dbReference type="PANTHER" id="PTHR37984:SF5">
    <property type="entry name" value="PROTEIN NYNRIN-LIKE"/>
    <property type="match status" value="1"/>
</dbReference>
<sequence length="1212" mass="138870">MNELLVRLNILRLTESSDDETSTSGSDDKEYVMAIRNLKKFFRRKCRVVRQPREEKNECSKPPRNKEQKAFVGGYWSDSENEAEDKTNEETCLMTQSSNENINPTYSKKTPYEIYRVMSPPSHASRAKFHWGIAFETGLKLFTDLVTKLRMKHTNRRVRIPKGLNPRQIEAKLTRKQVGGKWILYGFVDHPELQRNEFAPHRLPQQEGNINGWLIKDEDEPLGYEASDKEVESDLEYTARSKPKRNKLKKTAKAIPDHMFRNCPGREAAIGMSWTNFKALLIEEFCHSNEIEKLESEFWKHKMVGANHAGYTDQFHELAKLVPHLVIPESSRIKRAGILIDEAFSCGTLTKGNKKRNGVEETSKQGCWTDHLEGGPCLVCFNCQKLGHFARNCPMPIKQVAPINAVRGDHELGTCYECGSREHYRNNCLKFTRAPGQMGNCLTIEGNRNTRNNGNQVKGRAFNVNAVGALQDPNVVTGTFSLNNHYATVLFDFGADFSFISTNFAPLLNVKPSFVNPGYVIEVADGKKVEVDRIICDCKLELGTSLFTIDLIRLGHGSFDVIVGMDWLSEHKAEIVCHEKLVRIPLESGEILHVQGERTPGIAKALSNVKVDEPKLSDISVVRDFVEVFPEDLSGLPPQRQVEFHIDLVPGAMPVAKSPYRLAPSKMQELELNKLTIKNRYPLPRIDDLFDQLQGARYFSKIDLRSGYHQLQACKPYLDKFVIVFIDDILVYLKFKEEHEVHLRLVLELLKKEELYAKFSKCYYRRFIANFYKIAKPLTLLTQKNKKYEWGVEQEEAFQTLKDNLCNAPILSLPDGVEDFVVYCDASNQGLGCVLMQRGKVITYASRQLKIHAKNYTMHDLELGVVVFALKTWRHYLYGTKSAIYTDHKSLQHIFDQKELNMRKANVVADALSTKERVKPRRVRAMAMTIQPGVRRMILAAQSEAFKQENVLAEKLHGLDQQMERREEGSLYFIDRIWVPLVGEDYSIERLARLYIDEIVARHGVPVTAYHPQTDRQSESTIQTLEDMLRACVIDFGGNWDVHLPSPVLWAEIGESSLIGPELVQETTDKVVLIKEKFKAARDRQKSYADNKRKPLEFEVGDQVLLKVSPWKSVMRFGKKGKLAPMYAGPFEILRRIGHVAYRLRLPKELSEVHDIFHVLNLKKCLADTNLHVPMDEIKIDKTLHFVEDPVEIMDREVKTLKRSKIPIVKVR</sequence>
<feature type="compositionally biased region" description="Basic and acidic residues" evidence="10">
    <location>
        <begin position="52"/>
        <end position="69"/>
    </location>
</feature>
<reference evidence="12" key="2">
    <citation type="submission" date="2022-01" db="EMBL/GenBank/DDBJ databases">
        <authorList>
            <person name="Yamashiro T."/>
            <person name="Shiraishi A."/>
            <person name="Satake H."/>
            <person name="Nakayama K."/>
        </authorList>
    </citation>
    <scope>NUCLEOTIDE SEQUENCE</scope>
</reference>
<dbReference type="InterPro" id="IPR012337">
    <property type="entry name" value="RNaseH-like_sf"/>
</dbReference>
<dbReference type="Gene3D" id="2.40.70.10">
    <property type="entry name" value="Acid Proteases"/>
    <property type="match status" value="1"/>
</dbReference>
<dbReference type="InterPro" id="IPR056924">
    <property type="entry name" value="SH3_Tf2-1"/>
</dbReference>
<dbReference type="Gene3D" id="3.30.70.270">
    <property type="match status" value="3"/>
</dbReference>
<dbReference type="Gene3D" id="4.10.60.10">
    <property type="entry name" value="Zinc finger, CCHC-type"/>
    <property type="match status" value="1"/>
</dbReference>
<keyword evidence="9" id="KW-0862">Zinc</keyword>
<evidence type="ECO:0000259" key="11">
    <source>
        <dbReference type="PROSITE" id="PS50158"/>
    </source>
</evidence>
<dbReference type="InterPro" id="IPR001878">
    <property type="entry name" value="Znf_CCHC"/>
</dbReference>
<dbReference type="Pfam" id="PF17919">
    <property type="entry name" value="RT_RNaseH_2"/>
    <property type="match status" value="1"/>
</dbReference>
<dbReference type="GO" id="GO:0003964">
    <property type="term" value="F:RNA-directed DNA polymerase activity"/>
    <property type="evidence" value="ECO:0007669"/>
    <property type="project" value="UniProtKB-KW"/>
</dbReference>
<keyword evidence="1" id="KW-0645">Protease</keyword>
<keyword evidence="8" id="KW-0511">Multifunctional enzyme</keyword>
<dbReference type="CDD" id="cd00303">
    <property type="entry name" value="retropepsin_like"/>
    <property type="match status" value="1"/>
</dbReference>
<keyword evidence="3" id="KW-0548">Nucleotidyltransferase</keyword>
<keyword evidence="13" id="KW-1185">Reference proteome</keyword>
<evidence type="ECO:0000313" key="13">
    <source>
        <dbReference type="Proteomes" id="UP001151760"/>
    </source>
</evidence>
<dbReference type="SUPFAM" id="SSF56672">
    <property type="entry name" value="DNA/RNA polymerases"/>
    <property type="match status" value="1"/>
</dbReference>
<protein>
    <submittedName>
        <fullName evidence="12">Reverse transcriptase domain-containing protein</fullName>
    </submittedName>
</protein>
<dbReference type="SMART" id="SM00343">
    <property type="entry name" value="ZnF_C2HC"/>
    <property type="match status" value="2"/>
</dbReference>
<gene>
    <name evidence="12" type="ORF">Tco_0839233</name>
</gene>
<keyword evidence="2" id="KW-0808">Transferase</keyword>
<evidence type="ECO:0000256" key="10">
    <source>
        <dbReference type="SAM" id="MobiDB-lite"/>
    </source>
</evidence>
<dbReference type="SUPFAM" id="SSF53098">
    <property type="entry name" value="Ribonuclease H-like"/>
    <property type="match status" value="1"/>
</dbReference>
<dbReference type="SUPFAM" id="SSF57756">
    <property type="entry name" value="Retrovirus zinc finger-like domains"/>
    <property type="match status" value="1"/>
</dbReference>
<dbReference type="InterPro" id="IPR041577">
    <property type="entry name" value="RT_RNaseH_2"/>
</dbReference>
<dbReference type="InterPro" id="IPR043502">
    <property type="entry name" value="DNA/RNA_pol_sf"/>
</dbReference>
<dbReference type="SUPFAM" id="SSF50630">
    <property type="entry name" value="Acid proteases"/>
    <property type="match status" value="1"/>
</dbReference>
<evidence type="ECO:0000256" key="5">
    <source>
        <dbReference type="ARBA" id="ARBA00022750"/>
    </source>
</evidence>
<keyword evidence="9" id="KW-0479">Metal-binding</keyword>
<evidence type="ECO:0000313" key="12">
    <source>
        <dbReference type="EMBL" id="GJT04771.1"/>
    </source>
</evidence>
<keyword evidence="7" id="KW-0238">DNA-binding</keyword>
<keyword evidence="6" id="KW-0378">Hydrolase</keyword>
<dbReference type="InterPro" id="IPR036875">
    <property type="entry name" value="Znf_CCHC_sf"/>
</dbReference>
<dbReference type="InterPro" id="IPR021109">
    <property type="entry name" value="Peptidase_aspartic_dom_sf"/>
</dbReference>
<reference evidence="12" key="1">
    <citation type="journal article" date="2022" name="Int. J. Mol. Sci.">
        <title>Draft Genome of Tanacetum Coccineum: Genomic Comparison of Closely Related Tanacetum-Family Plants.</title>
        <authorList>
            <person name="Yamashiro T."/>
            <person name="Shiraishi A."/>
            <person name="Nakayama K."/>
            <person name="Satake H."/>
        </authorList>
    </citation>
    <scope>NUCLEOTIDE SEQUENCE</scope>
</reference>
<dbReference type="PANTHER" id="PTHR37984">
    <property type="entry name" value="PROTEIN CBG26694"/>
    <property type="match status" value="1"/>
</dbReference>
<evidence type="ECO:0000256" key="7">
    <source>
        <dbReference type="ARBA" id="ARBA00023125"/>
    </source>
</evidence>
<accession>A0ABQ5AU00</accession>
<feature type="domain" description="CCHC-type" evidence="11">
    <location>
        <begin position="380"/>
        <end position="394"/>
    </location>
</feature>
<name>A0ABQ5AU00_9ASTR</name>
<dbReference type="Pfam" id="PF24626">
    <property type="entry name" value="SH3_Tf2-1"/>
    <property type="match status" value="1"/>
</dbReference>
<dbReference type="Proteomes" id="UP001151760">
    <property type="component" value="Unassembled WGS sequence"/>
</dbReference>
<dbReference type="InterPro" id="IPR043128">
    <property type="entry name" value="Rev_trsase/Diguanyl_cyclase"/>
</dbReference>
<dbReference type="CDD" id="cd09274">
    <property type="entry name" value="RNase_HI_RT_Ty3"/>
    <property type="match status" value="1"/>
</dbReference>
<evidence type="ECO:0000256" key="6">
    <source>
        <dbReference type="ARBA" id="ARBA00022759"/>
    </source>
</evidence>
<dbReference type="Pfam" id="PF08284">
    <property type="entry name" value="RVP_2"/>
    <property type="match status" value="1"/>
</dbReference>
<evidence type="ECO:0000256" key="8">
    <source>
        <dbReference type="ARBA" id="ARBA00023268"/>
    </source>
</evidence>
<keyword evidence="4" id="KW-0540">Nuclease</keyword>
<evidence type="ECO:0000256" key="1">
    <source>
        <dbReference type="ARBA" id="ARBA00022670"/>
    </source>
</evidence>
<keyword evidence="9" id="KW-0863">Zinc-finger</keyword>
<dbReference type="CDD" id="cd01647">
    <property type="entry name" value="RT_LTR"/>
    <property type="match status" value="1"/>
</dbReference>
<dbReference type="EMBL" id="BQNB010012534">
    <property type="protein sequence ID" value="GJT04771.1"/>
    <property type="molecule type" value="Genomic_DNA"/>
</dbReference>
<dbReference type="PROSITE" id="PS50158">
    <property type="entry name" value="ZF_CCHC"/>
    <property type="match status" value="1"/>
</dbReference>
<keyword evidence="12" id="KW-0695">RNA-directed DNA polymerase</keyword>
<comment type="caution">
    <text evidence="12">The sequence shown here is derived from an EMBL/GenBank/DDBJ whole genome shotgun (WGS) entry which is preliminary data.</text>
</comment>
<dbReference type="Pfam" id="PF00098">
    <property type="entry name" value="zf-CCHC"/>
    <property type="match status" value="1"/>
</dbReference>
<evidence type="ECO:0000256" key="9">
    <source>
        <dbReference type="PROSITE-ProRule" id="PRU00047"/>
    </source>
</evidence>
<feature type="region of interest" description="Disordered" evidence="10">
    <location>
        <begin position="52"/>
        <end position="86"/>
    </location>
</feature>
<keyword evidence="6" id="KW-0255">Endonuclease</keyword>
<organism evidence="12 13">
    <name type="scientific">Tanacetum coccineum</name>
    <dbReference type="NCBI Taxonomy" id="301880"/>
    <lineage>
        <taxon>Eukaryota</taxon>
        <taxon>Viridiplantae</taxon>
        <taxon>Streptophyta</taxon>
        <taxon>Embryophyta</taxon>
        <taxon>Tracheophyta</taxon>
        <taxon>Spermatophyta</taxon>
        <taxon>Magnoliopsida</taxon>
        <taxon>eudicotyledons</taxon>
        <taxon>Gunneridae</taxon>
        <taxon>Pentapetalae</taxon>
        <taxon>asterids</taxon>
        <taxon>campanulids</taxon>
        <taxon>Asterales</taxon>
        <taxon>Asteraceae</taxon>
        <taxon>Asteroideae</taxon>
        <taxon>Anthemideae</taxon>
        <taxon>Anthemidinae</taxon>
        <taxon>Tanacetum</taxon>
    </lineage>
</organism>
<proteinExistence type="predicted"/>
<evidence type="ECO:0000256" key="3">
    <source>
        <dbReference type="ARBA" id="ARBA00022695"/>
    </source>
</evidence>
<dbReference type="Gene3D" id="3.10.10.10">
    <property type="entry name" value="HIV Type 1 Reverse Transcriptase, subunit A, domain 1"/>
    <property type="match status" value="1"/>
</dbReference>